<dbReference type="InterPro" id="IPR002455">
    <property type="entry name" value="GPCR3_GABA-B"/>
</dbReference>
<keyword evidence="8" id="KW-0807">Transducer</keyword>
<evidence type="ECO:0000256" key="2">
    <source>
        <dbReference type="ARBA" id="ARBA00022692"/>
    </source>
</evidence>
<dbReference type="CDD" id="cd06366">
    <property type="entry name" value="PBP1_GABAb_receptor"/>
    <property type="match status" value="1"/>
</dbReference>
<feature type="domain" description="G-protein coupled receptors family 3 profile" evidence="10">
    <location>
        <begin position="469"/>
        <end position="729"/>
    </location>
</feature>
<dbReference type="STRING" id="283909.R7UWY9"/>
<dbReference type="PROSITE" id="PS50259">
    <property type="entry name" value="G_PROTEIN_RECEP_F3_4"/>
    <property type="match status" value="1"/>
</dbReference>
<sequence>MEANNLKNGLAEWDDVITVSLYGLYFIVMPSAEMHFSCKSVNIHCGHIPMLWGSPSVASRELFHALQDEPTKIMLLGGFPSHVAVAVAQTARWWNMIQISPAAFDPDLSQRTKYPYFFRTRAALTTFNAARKSLLDHFSWTRIAIIARQTDYFITTTDMMTVYLEDHGIDALTTEVYQTEAQPMNEIKRIKQLDARIVFVFAFEEHARKIFCQHSGARYCVRFRDLRVGRHGNNLPVLISHYIGMAIAYRAGLIDSRHVWIMHYGNNPRWMDKGTDDGLCSVEDIRRAADGHLVIRDVTLREDDVIPLCGLSVQQFLHEYHQMAEAMGVAPSDFYAPLTYDAIWSLVLALNDSVRRLQDLDMEPLHNFTYESEDMARVMMQSMNALRFEAMGGVLSYSESGDISTLQATIQQFRDDEYITVARHYSYDDNMVWLNEIKWKNGRVPLDSVRTITTQVLISLPIYYTMSAMALFGVVLAATFLWFNISQRHTKLIRMSSPNLNNVVIIGCTFAYISIIFYGLDSRYAHGDTLLAACQLRMILLAFGFSLGFGALFAKTWRVFKIFTNKSAKRVVIHDGHLLGLVGGFLAMDVILFVFWFSLDPLALEEIKADPQEDPENPDYLIVRSLTRCSSKNGGWVQLIFYGIKGVVLIFGVFLAWQTRQVSIPALNDSKYIGVAVYNLMILCMTGVPASFVLGELLVDLLFGLVAACIFASTSITMCVVFVPKILVMKNGGMANAITNTVGDSTAGTSTVTNLTTVCEKCRAICPSSSFKSSPTAYNS</sequence>
<evidence type="ECO:0000256" key="6">
    <source>
        <dbReference type="ARBA" id="ARBA00023170"/>
    </source>
</evidence>
<evidence type="ECO:0000313" key="12">
    <source>
        <dbReference type="EnsemblMetazoa" id="CapteP200216"/>
    </source>
</evidence>
<dbReference type="Pfam" id="PF01094">
    <property type="entry name" value="ANF_receptor"/>
    <property type="match status" value="1"/>
</dbReference>
<feature type="transmembrane region" description="Helical" evidence="9">
    <location>
        <begin position="701"/>
        <end position="723"/>
    </location>
</feature>
<dbReference type="GO" id="GO:0038039">
    <property type="term" value="C:G protein-coupled receptor heterodimeric complex"/>
    <property type="evidence" value="ECO:0007669"/>
    <property type="project" value="TreeGrafter"/>
</dbReference>
<dbReference type="CDD" id="cd15047">
    <property type="entry name" value="7tmC_GABA-B-like"/>
    <property type="match status" value="1"/>
</dbReference>
<evidence type="ECO:0000256" key="1">
    <source>
        <dbReference type="ARBA" id="ARBA00004141"/>
    </source>
</evidence>
<keyword evidence="6" id="KW-0675">Receptor</keyword>
<dbReference type="InterPro" id="IPR028082">
    <property type="entry name" value="Peripla_BP_I"/>
</dbReference>
<feature type="transmembrane region" description="Helical" evidence="9">
    <location>
        <begin position="636"/>
        <end position="657"/>
    </location>
</feature>
<evidence type="ECO:0000256" key="9">
    <source>
        <dbReference type="SAM" id="Phobius"/>
    </source>
</evidence>
<evidence type="ECO:0000256" key="4">
    <source>
        <dbReference type="ARBA" id="ARBA00023040"/>
    </source>
</evidence>
<dbReference type="GO" id="GO:0007214">
    <property type="term" value="P:gamma-aminobutyric acid signaling pathway"/>
    <property type="evidence" value="ECO:0007669"/>
    <property type="project" value="TreeGrafter"/>
</dbReference>
<feature type="transmembrane region" description="Helical" evidence="9">
    <location>
        <begin position="540"/>
        <end position="557"/>
    </location>
</feature>
<reference evidence="12" key="3">
    <citation type="submission" date="2015-06" db="UniProtKB">
        <authorList>
            <consortium name="EnsemblMetazoa"/>
        </authorList>
    </citation>
    <scope>IDENTIFICATION</scope>
</reference>
<dbReference type="EMBL" id="KB297234">
    <property type="protein sequence ID" value="ELU10782.1"/>
    <property type="molecule type" value="Genomic_DNA"/>
</dbReference>
<dbReference type="PRINTS" id="PR01177">
    <property type="entry name" value="GABAB1RECPTR"/>
</dbReference>
<name>R7UWY9_CAPTE</name>
<evidence type="ECO:0000256" key="5">
    <source>
        <dbReference type="ARBA" id="ARBA00023136"/>
    </source>
</evidence>
<dbReference type="EMBL" id="AMQN01000907">
    <property type="status" value="NOT_ANNOTATED_CDS"/>
    <property type="molecule type" value="Genomic_DNA"/>
</dbReference>
<keyword evidence="7" id="KW-0325">Glycoprotein</keyword>
<dbReference type="PRINTS" id="PR01176">
    <property type="entry name" value="GABABRECEPTR"/>
</dbReference>
<dbReference type="InterPro" id="IPR000337">
    <property type="entry name" value="GPCR_3"/>
</dbReference>
<keyword evidence="2 9" id="KW-0812">Transmembrane</keyword>
<keyword evidence="13" id="KW-1185">Reference proteome</keyword>
<proteinExistence type="predicted"/>
<gene>
    <name evidence="11" type="ORF">CAPTEDRAFT_200216</name>
</gene>
<evidence type="ECO:0000256" key="3">
    <source>
        <dbReference type="ARBA" id="ARBA00022989"/>
    </source>
</evidence>
<feature type="transmembrane region" description="Helical" evidence="9">
    <location>
        <begin position="462"/>
        <end position="483"/>
    </location>
</feature>
<dbReference type="InterPro" id="IPR001828">
    <property type="entry name" value="ANF_lig-bd_rcpt"/>
</dbReference>
<dbReference type="PANTHER" id="PTHR10519:SF20">
    <property type="entry name" value="G-PROTEIN COUPLED RECEPTOR 156-RELATED"/>
    <property type="match status" value="1"/>
</dbReference>
<dbReference type="GO" id="GO:0004965">
    <property type="term" value="F:G protein-coupled GABA receptor activity"/>
    <property type="evidence" value="ECO:0007669"/>
    <property type="project" value="InterPro"/>
</dbReference>
<organism evidence="11">
    <name type="scientific">Capitella teleta</name>
    <name type="common">Polychaete worm</name>
    <dbReference type="NCBI Taxonomy" id="283909"/>
    <lineage>
        <taxon>Eukaryota</taxon>
        <taxon>Metazoa</taxon>
        <taxon>Spiralia</taxon>
        <taxon>Lophotrochozoa</taxon>
        <taxon>Annelida</taxon>
        <taxon>Polychaeta</taxon>
        <taxon>Sedentaria</taxon>
        <taxon>Scolecida</taxon>
        <taxon>Capitellidae</taxon>
        <taxon>Capitella</taxon>
    </lineage>
</organism>
<dbReference type="Gene3D" id="3.40.50.2300">
    <property type="match status" value="1"/>
</dbReference>
<accession>R7UWY9</accession>
<feature type="transmembrane region" description="Helical" evidence="9">
    <location>
        <begin position="503"/>
        <end position="520"/>
    </location>
</feature>
<keyword evidence="3 9" id="KW-1133">Transmembrane helix</keyword>
<evidence type="ECO:0000313" key="13">
    <source>
        <dbReference type="Proteomes" id="UP000014760"/>
    </source>
</evidence>
<evidence type="ECO:0000256" key="8">
    <source>
        <dbReference type="ARBA" id="ARBA00023224"/>
    </source>
</evidence>
<feature type="transmembrane region" description="Helical" evidence="9">
    <location>
        <begin position="677"/>
        <end position="695"/>
    </location>
</feature>
<keyword evidence="4" id="KW-0297">G-protein coupled receptor</keyword>
<dbReference type="OMA" id="MIDSWNS"/>
<evidence type="ECO:0000256" key="7">
    <source>
        <dbReference type="ARBA" id="ARBA00023180"/>
    </source>
</evidence>
<dbReference type="OrthoDB" id="2150267at2759"/>
<reference evidence="13" key="1">
    <citation type="submission" date="2012-12" db="EMBL/GenBank/DDBJ databases">
        <authorList>
            <person name="Hellsten U."/>
            <person name="Grimwood J."/>
            <person name="Chapman J.A."/>
            <person name="Shapiro H."/>
            <person name="Aerts A."/>
            <person name="Otillar R.P."/>
            <person name="Terry A.Y."/>
            <person name="Boore J.L."/>
            <person name="Simakov O."/>
            <person name="Marletaz F."/>
            <person name="Cho S.-J."/>
            <person name="Edsinger-Gonzales E."/>
            <person name="Havlak P."/>
            <person name="Kuo D.-H."/>
            <person name="Larsson T."/>
            <person name="Lv J."/>
            <person name="Arendt D."/>
            <person name="Savage R."/>
            <person name="Osoegawa K."/>
            <person name="de Jong P."/>
            <person name="Lindberg D.R."/>
            <person name="Seaver E.C."/>
            <person name="Weisblat D.A."/>
            <person name="Putnam N.H."/>
            <person name="Grigoriev I.V."/>
            <person name="Rokhsar D.S."/>
        </authorList>
    </citation>
    <scope>NUCLEOTIDE SEQUENCE</scope>
    <source>
        <strain evidence="13">I ESC-2004</strain>
    </source>
</reference>
<reference evidence="11 13" key="2">
    <citation type="journal article" date="2013" name="Nature">
        <title>Insights into bilaterian evolution from three spiralian genomes.</title>
        <authorList>
            <person name="Simakov O."/>
            <person name="Marletaz F."/>
            <person name="Cho S.J."/>
            <person name="Edsinger-Gonzales E."/>
            <person name="Havlak P."/>
            <person name="Hellsten U."/>
            <person name="Kuo D.H."/>
            <person name="Larsson T."/>
            <person name="Lv J."/>
            <person name="Arendt D."/>
            <person name="Savage R."/>
            <person name="Osoegawa K."/>
            <person name="de Jong P."/>
            <person name="Grimwood J."/>
            <person name="Chapman J.A."/>
            <person name="Shapiro H."/>
            <person name="Aerts A."/>
            <person name="Otillar R.P."/>
            <person name="Terry A.Y."/>
            <person name="Boore J.L."/>
            <person name="Grigoriev I.V."/>
            <person name="Lindberg D.R."/>
            <person name="Seaver E.C."/>
            <person name="Weisblat D.A."/>
            <person name="Putnam N.H."/>
            <person name="Rokhsar D.S."/>
        </authorList>
    </citation>
    <scope>NUCLEOTIDE SEQUENCE</scope>
    <source>
        <strain evidence="11 13">I ESC-2004</strain>
    </source>
</reference>
<evidence type="ECO:0000259" key="10">
    <source>
        <dbReference type="PROSITE" id="PS50259"/>
    </source>
</evidence>
<dbReference type="Proteomes" id="UP000014760">
    <property type="component" value="Unassembled WGS sequence"/>
</dbReference>
<dbReference type="Pfam" id="PF00003">
    <property type="entry name" value="7tm_3"/>
    <property type="match status" value="1"/>
</dbReference>
<dbReference type="HOGENOM" id="CLU_005240_3_1_1"/>
<dbReference type="EnsemblMetazoa" id="CapteT200216">
    <property type="protein sequence ID" value="CapteP200216"/>
    <property type="gene ID" value="CapteG200216"/>
</dbReference>
<feature type="transmembrane region" description="Helical" evidence="9">
    <location>
        <begin position="578"/>
        <end position="599"/>
    </location>
</feature>
<dbReference type="AlphaFoldDB" id="R7UWY9"/>
<dbReference type="PANTHER" id="PTHR10519">
    <property type="entry name" value="GABA-B RECEPTOR"/>
    <property type="match status" value="1"/>
</dbReference>
<dbReference type="PRINTS" id="PR00248">
    <property type="entry name" value="GPCRMGR"/>
</dbReference>
<comment type="subcellular location">
    <subcellularLocation>
        <location evidence="1">Membrane</location>
        <topology evidence="1">Multi-pass membrane protein</topology>
    </subcellularLocation>
</comment>
<dbReference type="SUPFAM" id="SSF53822">
    <property type="entry name" value="Periplasmic binding protein-like I"/>
    <property type="match status" value="1"/>
</dbReference>
<evidence type="ECO:0000313" key="11">
    <source>
        <dbReference type="EMBL" id="ELU10782.1"/>
    </source>
</evidence>
<protein>
    <recommendedName>
        <fullName evidence="10">G-protein coupled receptors family 3 profile domain-containing protein</fullName>
    </recommendedName>
</protein>
<dbReference type="InterPro" id="IPR017978">
    <property type="entry name" value="GPCR_3_C"/>
</dbReference>
<keyword evidence="5 9" id="KW-0472">Membrane</keyword>